<feature type="transmembrane region" description="Helical" evidence="1">
    <location>
        <begin position="210"/>
        <end position="230"/>
    </location>
</feature>
<feature type="transmembrane region" description="Helical" evidence="1">
    <location>
        <begin position="20"/>
        <end position="40"/>
    </location>
</feature>
<keyword evidence="3" id="KW-1185">Reference proteome</keyword>
<evidence type="ECO:0000313" key="2">
    <source>
        <dbReference type="EMBL" id="CAA0083103.1"/>
    </source>
</evidence>
<dbReference type="Proteomes" id="UP000430146">
    <property type="component" value="Unassembled WGS sequence"/>
</dbReference>
<feature type="transmembrane region" description="Helical" evidence="1">
    <location>
        <begin position="104"/>
        <end position="126"/>
    </location>
</feature>
<dbReference type="AlphaFoldDB" id="A0A5S9N107"/>
<dbReference type="GO" id="GO:0005548">
    <property type="term" value="F:phospholipid transporter activity"/>
    <property type="evidence" value="ECO:0007669"/>
    <property type="project" value="TreeGrafter"/>
</dbReference>
<keyword evidence="1" id="KW-1133">Transmembrane helix</keyword>
<keyword evidence="1" id="KW-0472">Membrane</keyword>
<dbReference type="InterPro" id="IPR030802">
    <property type="entry name" value="Permease_MalE"/>
</dbReference>
<accession>A0A5S9N107</accession>
<proteinExistence type="predicted"/>
<organism evidence="2 3">
    <name type="scientific">Mycolicibacterium vanbaalenii</name>
    <name type="common">Mycobacterium vanbaalenii</name>
    <dbReference type="NCBI Taxonomy" id="110539"/>
    <lineage>
        <taxon>Bacteria</taxon>
        <taxon>Bacillati</taxon>
        <taxon>Actinomycetota</taxon>
        <taxon>Actinomycetes</taxon>
        <taxon>Mycobacteriales</taxon>
        <taxon>Mycobacteriaceae</taxon>
        <taxon>Mycolicibacterium</taxon>
    </lineage>
</organism>
<gene>
    <name evidence="2" type="primary">mlaE_3</name>
    <name evidence="2" type="ORF">AELLOGFF_00529</name>
</gene>
<evidence type="ECO:0000256" key="1">
    <source>
        <dbReference type="SAM" id="Phobius"/>
    </source>
</evidence>
<dbReference type="Pfam" id="PF02405">
    <property type="entry name" value="MlaE"/>
    <property type="match status" value="1"/>
</dbReference>
<dbReference type="GO" id="GO:0043190">
    <property type="term" value="C:ATP-binding cassette (ABC) transporter complex"/>
    <property type="evidence" value="ECO:0007669"/>
    <property type="project" value="InterPro"/>
</dbReference>
<reference evidence="2 3" key="1">
    <citation type="submission" date="2019-11" db="EMBL/GenBank/DDBJ databases">
        <authorList>
            <person name="Holert J."/>
        </authorList>
    </citation>
    <scope>NUCLEOTIDE SEQUENCE [LARGE SCALE GENOMIC DNA]</scope>
    <source>
        <strain evidence="2">BC8_1</strain>
    </source>
</reference>
<evidence type="ECO:0000313" key="3">
    <source>
        <dbReference type="Proteomes" id="UP000430146"/>
    </source>
</evidence>
<sequence>MTGSTPVAATGFGRGYRQGAVIRPIGGFFAMCLDTVVLMFRPPWAWREFLYQMWFAARVSFLPTVLMAIPLVVLSAYVLNILLIEFGAADLSGTGVALGAVTQGGPIVTVLVISGAAATAMCADLGSRAIREELDALRVLGINPVQALVVPRVAALTLVATLLASVVTMVGIIAAYFFSVFAQHITPGAFVAGLPLLVGTPEVVICLSKAAVFGLAGSLIACYKGMSVGGGPAGVGNAVNETVVYTFLALFALNVVITAVGVKATL</sequence>
<dbReference type="PANTHER" id="PTHR30188">
    <property type="entry name" value="ABC TRANSPORTER PERMEASE PROTEIN-RELATED"/>
    <property type="match status" value="1"/>
</dbReference>
<name>A0A5S9N107_MYCVN</name>
<dbReference type="PANTHER" id="PTHR30188:SF4">
    <property type="entry name" value="PROTEIN TRIGALACTOSYLDIACYLGLYCEROL 1, CHLOROPLASTIC"/>
    <property type="match status" value="1"/>
</dbReference>
<feature type="transmembrane region" description="Helical" evidence="1">
    <location>
        <begin position="173"/>
        <end position="198"/>
    </location>
</feature>
<feature type="transmembrane region" description="Helical" evidence="1">
    <location>
        <begin position="61"/>
        <end position="84"/>
    </location>
</feature>
<feature type="transmembrane region" description="Helical" evidence="1">
    <location>
        <begin position="242"/>
        <end position="262"/>
    </location>
</feature>
<dbReference type="EMBL" id="CACSIP010000001">
    <property type="protein sequence ID" value="CAA0083103.1"/>
    <property type="molecule type" value="Genomic_DNA"/>
</dbReference>
<keyword evidence="1" id="KW-0812">Transmembrane</keyword>
<protein>
    <submittedName>
        <fullName evidence="2">Putative phospholipid ABC transporter permease protein MlaE</fullName>
    </submittedName>
</protein>